<name>A0A517Z0Y4_9PLAN</name>
<dbReference type="Gene3D" id="1.20.1530.20">
    <property type="match status" value="1"/>
</dbReference>
<dbReference type="GO" id="GO:0006813">
    <property type="term" value="P:potassium ion transport"/>
    <property type="evidence" value="ECO:0007669"/>
    <property type="project" value="InterPro"/>
</dbReference>
<feature type="transmembrane region" description="Helical" evidence="7">
    <location>
        <begin position="182"/>
        <end position="199"/>
    </location>
</feature>
<dbReference type="InterPro" id="IPR006153">
    <property type="entry name" value="Cation/H_exchanger_TM"/>
</dbReference>
<dbReference type="PANTHER" id="PTHR42751">
    <property type="entry name" value="SODIUM/HYDROGEN EXCHANGER FAMILY/TRKA DOMAIN PROTEIN"/>
    <property type="match status" value="1"/>
</dbReference>
<dbReference type="PANTHER" id="PTHR42751:SF6">
    <property type="entry name" value="CONSERVED INTEGRAL MEMBRANE TRANSPORT PROTEIN-RELATED"/>
    <property type="match status" value="1"/>
</dbReference>
<comment type="similarity">
    <text evidence="2">Belongs to the monovalent cation:proton antiporter 2 (CPA2) transporter (TC 2.A.37) family.</text>
</comment>
<evidence type="ECO:0000256" key="5">
    <source>
        <dbReference type="ARBA" id="ARBA00022989"/>
    </source>
</evidence>
<reference evidence="9 10" key="1">
    <citation type="submission" date="2019-02" db="EMBL/GenBank/DDBJ databases">
        <title>Deep-cultivation of Planctomycetes and their phenomic and genomic characterization uncovers novel biology.</title>
        <authorList>
            <person name="Wiegand S."/>
            <person name="Jogler M."/>
            <person name="Boedeker C."/>
            <person name="Pinto D."/>
            <person name="Vollmers J."/>
            <person name="Rivas-Marin E."/>
            <person name="Kohn T."/>
            <person name="Peeters S.H."/>
            <person name="Heuer A."/>
            <person name="Rast P."/>
            <person name="Oberbeckmann S."/>
            <person name="Bunk B."/>
            <person name="Jeske O."/>
            <person name="Meyerdierks A."/>
            <person name="Storesund J.E."/>
            <person name="Kallscheuer N."/>
            <person name="Luecker S."/>
            <person name="Lage O.M."/>
            <person name="Pohl T."/>
            <person name="Merkel B.J."/>
            <person name="Hornburger P."/>
            <person name="Mueller R.-W."/>
            <person name="Bruemmer F."/>
            <person name="Labrenz M."/>
            <person name="Spormann A.M."/>
            <person name="Op den Camp H."/>
            <person name="Overmann J."/>
            <person name="Amann R."/>
            <person name="Jetten M.S.M."/>
            <person name="Mascher T."/>
            <person name="Medema M.H."/>
            <person name="Devos D.P."/>
            <person name="Kaster A.-K."/>
            <person name="Ovreas L."/>
            <person name="Rohde M."/>
            <person name="Galperin M.Y."/>
            <person name="Jogler C."/>
        </authorList>
    </citation>
    <scope>NUCLEOTIDE SEQUENCE [LARGE SCALE GENOMIC DNA]</scope>
    <source>
        <strain evidence="9 10">Mal4</strain>
    </source>
</reference>
<dbReference type="SUPFAM" id="SSF51735">
    <property type="entry name" value="NAD(P)-binding Rossmann-fold domains"/>
    <property type="match status" value="1"/>
</dbReference>
<feature type="transmembrane region" description="Helical" evidence="7">
    <location>
        <begin position="56"/>
        <end position="75"/>
    </location>
</feature>
<gene>
    <name evidence="9" type="primary">kefC</name>
    <name evidence="9" type="ORF">Mal4_04160</name>
</gene>
<feature type="transmembrane region" description="Helical" evidence="7">
    <location>
        <begin position="31"/>
        <end position="50"/>
    </location>
</feature>
<feature type="transmembrane region" description="Helical" evidence="7">
    <location>
        <begin position="87"/>
        <end position="108"/>
    </location>
</feature>
<dbReference type="PROSITE" id="PS51201">
    <property type="entry name" value="RCK_N"/>
    <property type="match status" value="1"/>
</dbReference>
<evidence type="ECO:0000256" key="2">
    <source>
        <dbReference type="ARBA" id="ARBA00005551"/>
    </source>
</evidence>
<keyword evidence="10" id="KW-1185">Reference proteome</keyword>
<organism evidence="9 10">
    <name type="scientific">Maioricimonas rarisocia</name>
    <dbReference type="NCBI Taxonomy" id="2528026"/>
    <lineage>
        <taxon>Bacteria</taxon>
        <taxon>Pseudomonadati</taxon>
        <taxon>Planctomycetota</taxon>
        <taxon>Planctomycetia</taxon>
        <taxon>Planctomycetales</taxon>
        <taxon>Planctomycetaceae</taxon>
        <taxon>Maioricimonas</taxon>
    </lineage>
</organism>
<accession>A0A517Z0Y4</accession>
<keyword evidence="5 7" id="KW-1133">Transmembrane helix</keyword>
<proteinExistence type="inferred from homology"/>
<dbReference type="Proteomes" id="UP000320496">
    <property type="component" value="Chromosome"/>
</dbReference>
<feature type="transmembrane region" description="Helical" evidence="7">
    <location>
        <begin position="114"/>
        <end position="132"/>
    </location>
</feature>
<evidence type="ECO:0000256" key="7">
    <source>
        <dbReference type="SAM" id="Phobius"/>
    </source>
</evidence>
<dbReference type="InterPro" id="IPR003148">
    <property type="entry name" value="RCK_N"/>
</dbReference>
<feature type="transmembrane region" description="Helical" evidence="7">
    <location>
        <begin position="6"/>
        <end position="24"/>
    </location>
</feature>
<dbReference type="GO" id="GO:0015297">
    <property type="term" value="F:antiporter activity"/>
    <property type="evidence" value="ECO:0007669"/>
    <property type="project" value="InterPro"/>
</dbReference>
<feature type="transmembrane region" description="Helical" evidence="7">
    <location>
        <begin position="298"/>
        <end position="318"/>
    </location>
</feature>
<dbReference type="AlphaFoldDB" id="A0A517Z0Y4"/>
<evidence type="ECO:0000256" key="6">
    <source>
        <dbReference type="ARBA" id="ARBA00023136"/>
    </source>
</evidence>
<keyword evidence="6 7" id="KW-0472">Membrane</keyword>
<evidence type="ECO:0000256" key="1">
    <source>
        <dbReference type="ARBA" id="ARBA00004141"/>
    </source>
</evidence>
<dbReference type="RefSeq" id="WP_145366834.1">
    <property type="nucleotide sequence ID" value="NZ_CP036275.1"/>
</dbReference>
<evidence type="ECO:0000313" key="9">
    <source>
        <dbReference type="EMBL" id="QDU36133.1"/>
    </source>
</evidence>
<feature type="domain" description="RCK N-terminal" evidence="8">
    <location>
        <begin position="404"/>
        <end position="520"/>
    </location>
</feature>
<dbReference type="InterPro" id="IPR036291">
    <property type="entry name" value="NAD(P)-bd_dom_sf"/>
</dbReference>
<dbReference type="Gene3D" id="3.40.50.720">
    <property type="entry name" value="NAD(P)-binding Rossmann-like Domain"/>
    <property type="match status" value="1"/>
</dbReference>
<comment type="subcellular location">
    <subcellularLocation>
        <location evidence="1">Membrane</location>
        <topology evidence="1">Multi-pass membrane protein</topology>
    </subcellularLocation>
</comment>
<keyword evidence="3" id="KW-0813">Transport</keyword>
<dbReference type="Pfam" id="PF02254">
    <property type="entry name" value="TrkA_N"/>
    <property type="match status" value="1"/>
</dbReference>
<feature type="transmembrane region" description="Helical" evidence="7">
    <location>
        <begin position="272"/>
        <end position="291"/>
    </location>
</feature>
<feature type="transmembrane region" description="Helical" evidence="7">
    <location>
        <begin position="152"/>
        <end position="170"/>
    </location>
</feature>
<evidence type="ECO:0000313" key="10">
    <source>
        <dbReference type="Proteomes" id="UP000320496"/>
    </source>
</evidence>
<dbReference type="InterPro" id="IPR038770">
    <property type="entry name" value="Na+/solute_symporter_sf"/>
</dbReference>
<feature type="transmembrane region" description="Helical" evidence="7">
    <location>
        <begin position="330"/>
        <end position="354"/>
    </location>
</feature>
<sequence>MHDLLVEQLLVVLTTGLLAGYLCRQIGLPPLMGYLVVGAMLSEGVLGWVSADAAEIGHLAEVGVFFLLFSIGLELSLEELRRLGRHLFVGGLLQMVLVAVPVTGALLLRGWNPNAAMLVAAALAFSSTVLVFRSLGELGKTSSPVGRRAISILLFQDAALVPLLLCIPLLSGTEESVPVTEWLRLAGVSVGFVLATVLLRYTLNRWLIPRITQHRSPDLVVLMTLTILGGVTLIAHRLHLPPALGAFAAGLAFGGNRWSEQVDSLILPFREAFAAVFFVSLGLLIDVPGILHDPQLTAIGFVTLTLIKTVAAAVALRATGLPFAACWRPAVSLAHVGEFAFVLILVGGSAGVISTDEQRQLITLAGTTLLLAPLLMRWGLAGDVTDPSAEDAPHHDVHLPADSDRTCLVVGMGPVGRAVAARLETHGYAVTAVDANPLNLQAFAQHGFPTVAGDAQQEGVLRSAGADQVQILVICVPIDEVALAITRQARALNSEARIVVRCRYASNRDPLRRTGADVVISEEARSTRDLIEATERVTAKDEG</sequence>
<dbReference type="KEGG" id="mri:Mal4_04160"/>
<dbReference type="OrthoDB" id="9793589at2"/>
<evidence type="ECO:0000259" key="8">
    <source>
        <dbReference type="PROSITE" id="PS51201"/>
    </source>
</evidence>
<protein>
    <submittedName>
        <fullName evidence="9">Glutathione-regulated potassium-efflux system protein KefC</fullName>
    </submittedName>
</protein>
<dbReference type="GO" id="GO:1902600">
    <property type="term" value="P:proton transmembrane transport"/>
    <property type="evidence" value="ECO:0007669"/>
    <property type="project" value="InterPro"/>
</dbReference>
<evidence type="ECO:0000256" key="4">
    <source>
        <dbReference type="ARBA" id="ARBA00022692"/>
    </source>
</evidence>
<evidence type="ECO:0000256" key="3">
    <source>
        <dbReference type="ARBA" id="ARBA00022448"/>
    </source>
</evidence>
<dbReference type="GO" id="GO:0016020">
    <property type="term" value="C:membrane"/>
    <property type="evidence" value="ECO:0007669"/>
    <property type="project" value="UniProtKB-SubCell"/>
</dbReference>
<dbReference type="Pfam" id="PF00999">
    <property type="entry name" value="Na_H_Exchanger"/>
    <property type="match status" value="1"/>
</dbReference>
<feature type="transmembrane region" description="Helical" evidence="7">
    <location>
        <begin position="219"/>
        <end position="238"/>
    </location>
</feature>
<keyword evidence="4 7" id="KW-0812">Transmembrane</keyword>
<dbReference type="EMBL" id="CP036275">
    <property type="protein sequence ID" value="QDU36133.1"/>
    <property type="molecule type" value="Genomic_DNA"/>
</dbReference>